<feature type="region of interest" description="Disordered" evidence="1">
    <location>
        <begin position="45"/>
        <end position="119"/>
    </location>
</feature>
<feature type="compositionally biased region" description="Polar residues" evidence="1">
    <location>
        <begin position="109"/>
        <end position="119"/>
    </location>
</feature>
<comment type="caution">
    <text evidence="2">The sequence shown here is derived from an EMBL/GenBank/DDBJ whole genome shotgun (WGS) entry which is preliminary data.</text>
</comment>
<protein>
    <submittedName>
        <fullName evidence="2">Uncharacterized protein</fullName>
    </submittedName>
</protein>
<evidence type="ECO:0000256" key="1">
    <source>
        <dbReference type="SAM" id="MobiDB-lite"/>
    </source>
</evidence>
<organism evidence="2 3">
    <name type="scientific">Dreissena polymorpha</name>
    <name type="common">Zebra mussel</name>
    <name type="synonym">Mytilus polymorpha</name>
    <dbReference type="NCBI Taxonomy" id="45954"/>
    <lineage>
        <taxon>Eukaryota</taxon>
        <taxon>Metazoa</taxon>
        <taxon>Spiralia</taxon>
        <taxon>Lophotrochozoa</taxon>
        <taxon>Mollusca</taxon>
        <taxon>Bivalvia</taxon>
        <taxon>Autobranchia</taxon>
        <taxon>Heteroconchia</taxon>
        <taxon>Euheterodonta</taxon>
        <taxon>Imparidentia</taxon>
        <taxon>Neoheterodontei</taxon>
        <taxon>Myida</taxon>
        <taxon>Dreissenoidea</taxon>
        <taxon>Dreissenidae</taxon>
        <taxon>Dreissena</taxon>
    </lineage>
</organism>
<sequence length="119" mass="13221">MAMQRPTRLVLGPCIVEIDLIVIRDVQYKFEVIQCRNEEVNFQGSSANRRTDGRTDAHHHNIPTFSPKNLASVLYRRQPSMSPGDCTAMQTPTVRPSDSGATMVLEQNGGMTNDNPPPP</sequence>
<feature type="compositionally biased region" description="Polar residues" evidence="1">
    <location>
        <begin position="88"/>
        <end position="100"/>
    </location>
</feature>
<dbReference type="Proteomes" id="UP000828390">
    <property type="component" value="Unassembled WGS sequence"/>
</dbReference>
<feature type="compositionally biased region" description="Basic and acidic residues" evidence="1">
    <location>
        <begin position="49"/>
        <end position="59"/>
    </location>
</feature>
<dbReference type="EMBL" id="JAIWYP010000004">
    <property type="protein sequence ID" value="KAH3830780.1"/>
    <property type="molecule type" value="Genomic_DNA"/>
</dbReference>
<accession>A0A9D4JZP9</accession>
<reference evidence="2" key="2">
    <citation type="submission" date="2020-11" db="EMBL/GenBank/DDBJ databases">
        <authorList>
            <person name="McCartney M.A."/>
            <person name="Auch B."/>
            <person name="Kono T."/>
            <person name="Mallez S."/>
            <person name="Becker A."/>
            <person name="Gohl D.M."/>
            <person name="Silverstein K.A.T."/>
            <person name="Koren S."/>
            <person name="Bechman K.B."/>
            <person name="Herman A."/>
            <person name="Abrahante J.E."/>
            <person name="Garbe J."/>
        </authorList>
    </citation>
    <scope>NUCLEOTIDE SEQUENCE</scope>
    <source>
        <strain evidence="2">Duluth1</strain>
        <tissue evidence="2">Whole animal</tissue>
    </source>
</reference>
<dbReference type="AlphaFoldDB" id="A0A9D4JZP9"/>
<evidence type="ECO:0000313" key="3">
    <source>
        <dbReference type="Proteomes" id="UP000828390"/>
    </source>
</evidence>
<reference evidence="2" key="1">
    <citation type="journal article" date="2019" name="bioRxiv">
        <title>The Genome of the Zebra Mussel, Dreissena polymorpha: A Resource for Invasive Species Research.</title>
        <authorList>
            <person name="McCartney M.A."/>
            <person name="Auch B."/>
            <person name="Kono T."/>
            <person name="Mallez S."/>
            <person name="Zhang Y."/>
            <person name="Obille A."/>
            <person name="Becker A."/>
            <person name="Abrahante J.E."/>
            <person name="Garbe J."/>
            <person name="Badalamenti J.P."/>
            <person name="Herman A."/>
            <person name="Mangelson H."/>
            <person name="Liachko I."/>
            <person name="Sullivan S."/>
            <person name="Sone E.D."/>
            <person name="Koren S."/>
            <person name="Silverstein K.A.T."/>
            <person name="Beckman K.B."/>
            <person name="Gohl D.M."/>
        </authorList>
    </citation>
    <scope>NUCLEOTIDE SEQUENCE</scope>
    <source>
        <strain evidence="2">Duluth1</strain>
        <tissue evidence="2">Whole animal</tissue>
    </source>
</reference>
<keyword evidence="3" id="KW-1185">Reference proteome</keyword>
<gene>
    <name evidence="2" type="ORF">DPMN_104033</name>
</gene>
<name>A0A9D4JZP9_DREPO</name>
<evidence type="ECO:0000313" key="2">
    <source>
        <dbReference type="EMBL" id="KAH3830780.1"/>
    </source>
</evidence>
<proteinExistence type="predicted"/>